<organism evidence="1 2">
    <name type="scientific">Ficus carica</name>
    <name type="common">Common fig</name>
    <dbReference type="NCBI Taxonomy" id="3494"/>
    <lineage>
        <taxon>Eukaryota</taxon>
        <taxon>Viridiplantae</taxon>
        <taxon>Streptophyta</taxon>
        <taxon>Embryophyta</taxon>
        <taxon>Tracheophyta</taxon>
        <taxon>Spermatophyta</taxon>
        <taxon>Magnoliopsida</taxon>
        <taxon>eudicotyledons</taxon>
        <taxon>Gunneridae</taxon>
        <taxon>Pentapetalae</taxon>
        <taxon>rosids</taxon>
        <taxon>fabids</taxon>
        <taxon>Rosales</taxon>
        <taxon>Moraceae</taxon>
        <taxon>Ficeae</taxon>
        <taxon>Ficus</taxon>
    </lineage>
</organism>
<gene>
    <name evidence="1" type="ORF">TIFTF001_054674</name>
</gene>
<name>A0AA88EDP2_FICCA</name>
<evidence type="ECO:0000313" key="2">
    <source>
        <dbReference type="Proteomes" id="UP001187192"/>
    </source>
</evidence>
<keyword evidence="2" id="KW-1185">Reference proteome</keyword>
<sequence>MPEGYEVGLIDIELVTKENSPGIENHDSLGRFTGRIAFGSIKPSKDQSFRINRDTMMEDNNAQGAGGGGTPLPLL</sequence>
<accession>A0AA88EDP2</accession>
<protein>
    <submittedName>
        <fullName evidence="1">Uncharacterized protein</fullName>
    </submittedName>
</protein>
<reference evidence="1" key="1">
    <citation type="submission" date="2023-07" db="EMBL/GenBank/DDBJ databases">
        <title>draft genome sequence of fig (Ficus carica).</title>
        <authorList>
            <person name="Takahashi T."/>
            <person name="Nishimura K."/>
        </authorList>
    </citation>
    <scope>NUCLEOTIDE SEQUENCE</scope>
</reference>
<proteinExistence type="predicted"/>
<comment type="caution">
    <text evidence="1">The sequence shown here is derived from an EMBL/GenBank/DDBJ whole genome shotgun (WGS) entry which is preliminary data.</text>
</comment>
<dbReference type="EMBL" id="BTGU01015390">
    <property type="protein sequence ID" value="GMN72028.1"/>
    <property type="molecule type" value="Genomic_DNA"/>
</dbReference>
<evidence type="ECO:0000313" key="1">
    <source>
        <dbReference type="EMBL" id="GMN72028.1"/>
    </source>
</evidence>
<dbReference type="AlphaFoldDB" id="A0AA88EDP2"/>
<dbReference type="Proteomes" id="UP001187192">
    <property type="component" value="Unassembled WGS sequence"/>
</dbReference>